<sequence length="760" mass="80145">MSEMVGDGLLFGTPVRRIEDLALLTGCGQFVANLDLPEVAHVVYVRSTIAKGRITRLDTSAAAAAPGVLDVVTAQDLDFAPLPSPPSMNPAMVRPLLPRDAVRYVGEPLVAIVAESYAAAVDAAELVDIDYEPLTPVIDPEQALLDEILVDEAAGTNLSFGGRHELPSDFFDGCEVVVEARLLNNRQAPVPLEPRVGVAIWRGDDLTVWASCQRAHPPKELLCQVYGLDPERVRVIVPDVGGSFGAKHAGTPEELLLPLLARRIGRPVRFVETRTENLVSLNHGRAQVQYGKLGGTRDGKLVAFSLVIVRDAGAFPAIGSTTRMTRVLTPGCYDIAKVDYQALAPLTNTAPTGSFRGAGRPEAAAAIERMVELFAAEIGRPAADVRRRNFVAPEAFPHANGMGVSYDTGEYERAMDKALAAADIAALRAEQARRLGSGERRVLGIGMSSYVEIANPLGSGEYGSVEVDDVGRMLVRTGSSPHGQGLHTALAMLASDESGVALADIEVIHGDTALVPWGNGTGGSRSLQTGGSAVVLATRGLVEHAKAHAAELFEANVDDVVFDRAQARFHVAGTPAVACSWADVARQAGGSLRVEHEFGPTKPTFPFGTHVAVVEVDLDTGAVHLERFIAVDDCGVIVNPMLVEGQVHGGIASGVAQALYEEIRYDGDGNPLTTNLADYGCISAAELPSFEISDTVTPTTANPIGAKGVGESGTTGSVPAVQNAVVDALAHLGVRHIDLPLTAERVWRIVVAATPSTEHD</sequence>
<dbReference type="PANTHER" id="PTHR11908">
    <property type="entry name" value="XANTHINE DEHYDROGENASE"/>
    <property type="match status" value="1"/>
</dbReference>
<evidence type="ECO:0000313" key="4">
    <source>
        <dbReference type="EMBL" id="CAB4736840.1"/>
    </source>
</evidence>
<dbReference type="AlphaFoldDB" id="A0A6J6ZGJ9"/>
<accession>A0A6J6ZGJ9</accession>
<dbReference type="EMBL" id="CAFABA010000009">
    <property type="protein sequence ID" value="CAB4816467.1"/>
    <property type="molecule type" value="Genomic_DNA"/>
</dbReference>
<dbReference type="Gene3D" id="3.90.1170.50">
    <property type="entry name" value="Aldehyde oxidase/xanthine dehydrogenase, a/b hammerhead"/>
    <property type="match status" value="1"/>
</dbReference>
<evidence type="ECO:0000256" key="2">
    <source>
        <dbReference type="ARBA" id="ARBA00023002"/>
    </source>
</evidence>
<dbReference type="Pfam" id="PF02738">
    <property type="entry name" value="MoCoBD_1"/>
    <property type="match status" value="1"/>
</dbReference>
<dbReference type="GO" id="GO:0005506">
    <property type="term" value="F:iron ion binding"/>
    <property type="evidence" value="ECO:0007669"/>
    <property type="project" value="InterPro"/>
</dbReference>
<organism evidence="5">
    <name type="scientific">freshwater metagenome</name>
    <dbReference type="NCBI Taxonomy" id="449393"/>
    <lineage>
        <taxon>unclassified sequences</taxon>
        <taxon>metagenomes</taxon>
        <taxon>ecological metagenomes</taxon>
    </lineage>
</organism>
<dbReference type="SUPFAM" id="SSF54665">
    <property type="entry name" value="CO dehydrogenase molybdoprotein N-domain-like"/>
    <property type="match status" value="1"/>
</dbReference>
<dbReference type="Pfam" id="PF01315">
    <property type="entry name" value="Ald_Xan_dh_C"/>
    <property type="match status" value="1"/>
</dbReference>
<dbReference type="Gene3D" id="3.30.365.10">
    <property type="entry name" value="Aldehyde oxidase/xanthine dehydrogenase, molybdopterin binding domain"/>
    <property type="match status" value="4"/>
</dbReference>
<protein>
    <submittedName>
        <fullName evidence="5">Unannotated protein</fullName>
    </submittedName>
</protein>
<dbReference type="Pfam" id="PF20256">
    <property type="entry name" value="MoCoBD_2"/>
    <property type="match status" value="1"/>
</dbReference>
<evidence type="ECO:0000313" key="6">
    <source>
        <dbReference type="EMBL" id="CAB4924630.1"/>
    </source>
</evidence>
<dbReference type="EMBL" id="CAEZYR010000024">
    <property type="protein sequence ID" value="CAB4736840.1"/>
    <property type="molecule type" value="Genomic_DNA"/>
</dbReference>
<dbReference type="SUPFAM" id="SSF56003">
    <property type="entry name" value="Molybdenum cofactor-binding domain"/>
    <property type="match status" value="1"/>
</dbReference>
<evidence type="ECO:0000256" key="1">
    <source>
        <dbReference type="ARBA" id="ARBA00022505"/>
    </source>
</evidence>
<keyword evidence="2" id="KW-0560">Oxidoreductase</keyword>
<evidence type="ECO:0000313" key="5">
    <source>
        <dbReference type="EMBL" id="CAB4816467.1"/>
    </source>
</evidence>
<dbReference type="GO" id="GO:0016491">
    <property type="term" value="F:oxidoreductase activity"/>
    <property type="evidence" value="ECO:0007669"/>
    <property type="project" value="UniProtKB-KW"/>
</dbReference>
<evidence type="ECO:0000259" key="3">
    <source>
        <dbReference type="SMART" id="SM01008"/>
    </source>
</evidence>
<dbReference type="InterPro" id="IPR008274">
    <property type="entry name" value="AldOxase/xan_DH_MoCoBD1"/>
</dbReference>
<gene>
    <name evidence="4" type="ORF">UFOPK2754_00883</name>
    <name evidence="5" type="ORF">UFOPK3139_00389</name>
    <name evidence="6" type="ORF">UFOPK3543_02289</name>
</gene>
<dbReference type="InterPro" id="IPR000674">
    <property type="entry name" value="Ald_Oxase/Xan_DH_a/b"/>
</dbReference>
<dbReference type="EMBL" id="CAFBMH010000106">
    <property type="protein sequence ID" value="CAB4924630.1"/>
    <property type="molecule type" value="Genomic_DNA"/>
</dbReference>
<name>A0A6J6ZGJ9_9ZZZZ</name>
<reference evidence="5" key="1">
    <citation type="submission" date="2020-05" db="EMBL/GenBank/DDBJ databases">
        <authorList>
            <person name="Chiriac C."/>
            <person name="Salcher M."/>
            <person name="Ghai R."/>
            <person name="Kavagutti S V."/>
        </authorList>
    </citation>
    <scope>NUCLEOTIDE SEQUENCE</scope>
</reference>
<keyword evidence="1" id="KW-0500">Molybdenum</keyword>
<dbReference type="InterPro" id="IPR046867">
    <property type="entry name" value="AldOxase/xan_DH_MoCoBD2"/>
</dbReference>
<proteinExistence type="predicted"/>
<dbReference type="SMART" id="SM01008">
    <property type="entry name" value="Ald_Xan_dh_C"/>
    <property type="match status" value="1"/>
</dbReference>
<dbReference type="InterPro" id="IPR036856">
    <property type="entry name" value="Ald_Oxase/Xan_DH_a/b_sf"/>
</dbReference>
<dbReference type="InterPro" id="IPR037165">
    <property type="entry name" value="AldOxase/xan_DH_Mopterin-bd_sf"/>
</dbReference>
<feature type="domain" description="Aldehyde oxidase/xanthine dehydrogenase a/b hammerhead" evidence="3">
    <location>
        <begin position="25"/>
        <end position="135"/>
    </location>
</feature>
<dbReference type="InterPro" id="IPR016208">
    <property type="entry name" value="Ald_Oxase/xanthine_DH-like"/>
</dbReference>
<dbReference type="PANTHER" id="PTHR11908:SF132">
    <property type="entry name" value="ALDEHYDE OXIDASE 1-RELATED"/>
    <property type="match status" value="1"/>
</dbReference>